<dbReference type="Pfam" id="PF00581">
    <property type="entry name" value="Rhodanese"/>
    <property type="match status" value="2"/>
</dbReference>
<keyword evidence="6" id="KW-1185">Reference proteome</keyword>
<evidence type="ECO:0000256" key="1">
    <source>
        <dbReference type="ARBA" id="ARBA00022737"/>
    </source>
</evidence>
<name>A0A1I2PYH8_9CORY</name>
<dbReference type="CDD" id="cd01449">
    <property type="entry name" value="TST_Repeat_2"/>
    <property type="match status" value="1"/>
</dbReference>
<dbReference type="PROSITE" id="PS00683">
    <property type="entry name" value="RHODANESE_2"/>
    <property type="match status" value="1"/>
</dbReference>
<dbReference type="InterPro" id="IPR001763">
    <property type="entry name" value="Rhodanese-like_dom"/>
</dbReference>
<evidence type="ECO:0000313" key="5">
    <source>
        <dbReference type="EMBL" id="SFG19057.1"/>
    </source>
</evidence>
<dbReference type="PROSITE" id="PS50206">
    <property type="entry name" value="RHODANESE_3"/>
    <property type="match status" value="2"/>
</dbReference>
<comment type="catalytic activity">
    <reaction evidence="2">
        <text>thiosulfate + hydrogen cyanide = thiocyanate + sulfite + 2 H(+)</text>
        <dbReference type="Rhea" id="RHEA:16881"/>
        <dbReference type="ChEBI" id="CHEBI:15378"/>
        <dbReference type="ChEBI" id="CHEBI:17359"/>
        <dbReference type="ChEBI" id="CHEBI:18022"/>
        <dbReference type="ChEBI" id="CHEBI:18407"/>
        <dbReference type="ChEBI" id="CHEBI:33542"/>
        <dbReference type="EC" id="2.8.1.1"/>
    </reaction>
</comment>
<dbReference type="InterPro" id="IPR051126">
    <property type="entry name" value="Thiosulfate_sulfurtransferase"/>
</dbReference>
<keyword evidence="1" id="KW-0677">Repeat</keyword>
<evidence type="ECO:0000313" key="6">
    <source>
        <dbReference type="Proteomes" id="UP000199065"/>
    </source>
</evidence>
<proteinExistence type="predicted"/>
<reference evidence="5 6" key="1">
    <citation type="submission" date="2016-10" db="EMBL/GenBank/DDBJ databases">
        <authorList>
            <person name="de Groot N.N."/>
        </authorList>
    </citation>
    <scope>NUCLEOTIDE SEQUENCE [LARGE SCALE GENOMIC DNA]</scope>
    <source>
        <strain>J11</strain>
        <strain evidence="6">PG 39</strain>
    </source>
</reference>
<sequence>MAAPLDPLPHFQDYAHPEALVSAAWLSARLGTPGLKVVEADEDRLLYDIGHIPTAVRIDWHHDLADPLTRDFIDGQAFAELMHEKGISKDDTVVIYGDRSNWWAAYTFWVFKLFGHEDVRLLDGGRDAWMSEERDTSFLVPDPTPGNYPTAVRQEKNLRIRVSEVRAELDDTPIVDARSEEEFVGHALEGMECPATQRGGHIPGAMNYPWSEAVDPSGRFLRREALEQHYAHLDPAERTIVYCGLGDRSAHTWFVLTYLLGFREVLNYDGSWAEWGNMIGMPIATGSE</sequence>
<evidence type="ECO:0000256" key="2">
    <source>
        <dbReference type="ARBA" id="ARBA00047549"/>
    </source>
</evidence>
<keyword evidence="3 5" id="KW-0808">Transferase</keyword>
<accession>A0A1I2PYH8</accession>
<dbReference type="RefSeq" id="WP_092283522.1">
    <property type="nucleotide sequence ID" value="NZ_FOPJ01000001.1"/>
</dbReference>
<keyword evidence="5" id="KW-0670">Pyruvate</keyword>
<dbReference type="PANTHER" id="PTHR43855:SF1">
    <property type="entry name" value="THIOSULFATE SULFURTRANSFERASE"/>
    <property type="match status" value="1"/>
</dbReference>
<dbReference type="Proteomes" id="UP000199065">
    <property type="component" value="Unassembled WGS sequence"/>
</dbReference>
<dbReference type="CDD" id="cd01448">
    <property type="entry name" value="TST_Repeat_1"/>
    <property type="match status" value="1"/>
</dbReference>
<evidence type="ECO:0000259" key="4">
    <source>
        <dbReference type="PROSITE" id="PS50206"/>
    </source>
</evidence>
<protein>
    <recommendedName>
        <fullName evidence="3">Sulfurtransferase</fullName>
    </recommendedName>
</protein>
<dbReference type="GO" id="GO:0004792">
    <property type="term" value="F:thiosulfate-cyanide sulfurtransferase activity"/>
    <property type="evidence" value="ECO:0007669"/>
    <property type="project" value="UniProtKB-EC"/>
</dbReference>
<dbReference type="InterPro" id="IPR001307">
    <property type="entry name" value="Thiosulphate_STrfase_CS"/>
</dbReference>
<organism evidence="5 6">
    <name type="scientific">Corynebacterium spheniscorum</name>
    <dbReference type="NCBI Taxonomy" id="185761"/>
    <lineage>
        <taxon>Bacteria</taxon>
        <taxon>Bacillati</taxon>
        <taxon>Actinomycetota</taxon>
        <taxon>Actinomycetes</taxon>
        <taxon>Mycobacteriales</taxon>
        <taxon>Corynebacteriaceae</taxon>
        <taxon>Corynebacterium</taxon>
    </lineage>
</organism>
<gene>
    <name evidence="5" type="ORF">SAMN05660282_00211</name>
</gene>
<dbReference type="OrthoDB" id="9781034at2"/>
<dbReference type="InterPro" id="IPR036873">
    <property type="entry name" value="Rhodanese-like_dom_sf"/>
</dbReference>
<feature type="domain" description="Rhodanese" evidence="4">
    <location>
        <begin position="168"/>
        <end position="284"/>
    </location>
</feature>
<feature type="domain" description="Rhodanese" evidence="4">
    <location>
        <begin position="31"/>
        <end position="138"/>
    </location>
</feature>
<dbReference type="STRING" id="185761.SAMN05660282_00211"/>
<dbReference type="SUPFAM" id="SSF52821">
    <property type="entry name" value="Rhodanese/Cell cycle control phosphatase"/>
    <property type="match status" value="2"/>
</dbReference>
<dbReference type="PANTHER" id="PTHR43855">
    <property type="entry name" value="THIOSULFATE SULFURTRANSFERASE"/>
    <property type="match status" value="1"/>
</dbReference>
<dbReference type="Gene3D" id="3.40.250.10">
    <property type="entry name" value="Rhodanese-like domain"/>
    <property type="match status" value="2"/>
</dbReference>
<dbReference type="AlphaFoldDB" id="A0A1I2PYH8"/>
<evidence type="ECO:0000256" key="3">
    <source>
        <dbReference type="RuleBase" id="RU000507"/>
    </source>
</evidence>
<dbReference type="EMBL" id="FOPJ01000001">
    <property type="protein sequence ID" value="SFG19057.1"/>
    <property type="molecule type" value="Genomic_DNA"/>
</dbReference>
<dbReference type="SMART" id="SM00450">
    <property type="entry name" value="RHOD"/>
    <property type="match status" value="2"/>
</dbReference>